<sequence>MSIHDFANQLHDRITLYKEHKDRPVNACEYDLKPDNEWGASYFLAEVLFQSHFKNDAIISRRRLTELTETYGKEHNLEIDLPSLLEKDWIRVVMDQAQIPSMIWHACSQYRKILPFTNELTFFENLSVEQVKAIKTEDDLLQLAGGKDSLVGRTLNETKNLFWHLNKEKVEVLRLDLDRFLLNHTMEFDFLSRLMTLLGDNELKIGYTDLANIHTRHAAFFSHTPALDLLVTAGMFKPDQSGQFFHLKIKYEGGWRHEAIQDKCGAIVWQKLLDSDDFETDQARLRQWYFLTVYHQGYVNIKNFFSAEQASRFLTAAQALIMSDPDLTAGEREIYKLRSDTRYGRGDIFLLLGAESYVKCDPTLTSLYDIYNNFSAVFQGELDDVLLKQESRHAIKYFIYQLINGSQDNTYKMAEELFAQAKEQPYIFLYTCFTVRWHRPELIPILAKNLATASLYFILLSKIRLTSYAADTDDRIWISLMTDLTRLIIDAMTQAYQVENGDKALVLFQCLERSANKKLGSVPNRRQLNELDQTFRSQIVDAALPGQHYSGAKKIRPLYLPVILDDLVHLLINYRPSDKHLNGSLSLPVPQLDIALWLLEFLATQQGDEVSENQLELQQTLISYFKDTYLTTINTTEILQRDFKDGMKLGIPLWQEYRRNISLISWADAFLHLERAFELDAFLRPSGLVFSAVPGIYDEKNRFIAQKLRTHLFVLIDGFNDLFRKRQYLERSGQPVGQVMTKLESTIHDFVIRYCVADPGARRFDIFHESLERWSGLSENKELLPLIGSISNRFTNEHRESIILALTQADQFVRSLKMLDRVISEKERSRLLRSITGRDDFQTILGQLSFQDSQFVVSILTQHNDLLQIAEDALAHTKKVAQNHTYTRHENTVFLFRMQLLLAYQKKDLSAINDMPAPEITSYNGQTFNAEDEKDFYRALLSLRTEDGKSAYEIFDQLISRASEDRPVLALNRFAAKLQWANDTKDLKIQKALTQEALTQWKDFEGRSADKKKWPDIQENVWYDLLHAAELLNDHDAFDNTYAEVDAETKMRPDFLSIRLGELLKRKMQYTAEELLADAKKYHVLADGNYPDFINELERIANNPETIDFLMLQYDRIFRLAPEELIQVIPPAVNSGRDLPTFLLNELAQAAKDMLDLVNVLPNIDYEDKFTDLILLSLNGRLVNYKWYAANLRGGYSDTEDGQKNAKPNPGEIDLGILTSSHRRFAIGEALILEGKNSLETQSHNLKIFNYDPSRQLFYLLIYYKGKSENFLSAWEKYGEILATFIEFPDGYKLNGSMNALPLQGDHAGIKHGMTLHGTNTKLYHLFININYHLATIRKSVRGEEEDT</sequence>
<keyword evidence="2" id="KW-1185">Reference proteome</keyword>
<dbReference type="Proteomes" id="UP001597557">
    <property type="component" value="Unassembled WGS sequence"/>
</dbReference>
<gene>
    <name evidence="1" type="ORF">ACFS5N_05810</name>
</gene>
<evidence type="ECO:0000313" key="1">
    <source>
        <dbReference type="EMBL" id="MFD2871974.1"/>
    </source>
</evidence>
<accession>A0ABW5Y9C9</accession>
<evidence type="ECO:0000313" key="2">
    <source>
        <dbReference type="Proteomes" id="UP001597557"/>
    </source>
</evidence>
<reference evidence="2" key="1">
    <citation type="journal article" date="2019" name="Int. J. Syst. Evol. Microbiol.">
        <title>The Global Catalogue of Microorganisms (GCM) 10K type strain sequencing project: providing services to taxonomists for standard genome sequencing and annotation.</title>
        <authorList>
            <consortium name="The Broad Institute Genomics Platform"/>
            <consortium name="The Broad Institute Genome Sequencing Center for Infectious Disease"/>
            <person name="Wu L."/>
            <person name="Ma J."/>
        </authorList>
    </citation>
    <scope>NUCLEOTIDE SEQUENCE [LARGE SCALE GENOMIC DNA]</scope>
    <source>
        <strain evidence="2">KCTC 22437</strain>
    </source>
</reference>
<comment type="caution">
    <text evidence="1">The sequence shown here is derived from an EMBL/GenBank/DDBJ whole genome shotgun (WGS) entry which is preliminary data.</text>
</comment>
<organism evidence="1 2">
    <name type="scientific">Mucilaginibacter ximonensis</name>
    <dbReference type="NCBI Taxonomy" id="538021"/>
    <lineage>
        <taxon>Bacteria</taxon>
        <taxon>Pseudomonadati</taxon>
        <taxon>Bacteroidota</taxon>
        <taxon>Sphingobacteriia</taxon>
        <taxon>Sphingobacteriales</taxon>
        <taxon>Sphingobacteriaceae</taxon>
        <taxon>Mucilaginibacter</taxon>
    </lineage>
</organism>
<dbReference type="RefSeq" id="WP_377183181.1">
    <property type="nucleotide sequence ID" value="NZ_JBHUPD010000001.1"/>
</dbReference>
<name>A0ABW5Y9C9_9SPHI</name>
<protein>
    <submittedName>
        <fullName evidence="1">Uncharacterized protein</fullName>
    </submittedName>
</protein>
<proteinExistence type="predicted"/>
<dbReference type="EMBL" id="JBHUPD010000001">
    <property type="protein sequence ID" value="MFD2871974.1"/>
    <property type="molecule type" value="Genomic_DNA"/>
</dbReference>